<evidence type="ECO:0000313" key="2">
    <source>
        <dbReference type="Proteomes" id="UP000077266"/>
    </source>
</evidence>
<reference evidence="1 2" key="1">
    <citation type="journal article" date="2016" name="Mol. Biol. Evol.">
        <title>Comparative Genomics of Early-Diverging Mushroom-Forming Fungi Provides Insights into the Origins of Lignocellulose Decay Capabilities.</title>
        <authorList>
            <person name="Nagy L.G."/>
            <person name="Riley R."/>
            <person name="Tritt A."/>
            <person name="Adam C."/>
            <person name="Daum C."/>
            <person name="Floudas D."/>
            <person name="Sun H."/>
            <person name="Yadav J.S."/>
            <person name="Pangilinan J."/>
            <person name="Larsson K.H."/>
            <person name="Matsuura K."/>
            <person name="Barry K."/>
            <person name="Labutti K."/>
            <person name="Kuo R."/>
            <person name="Ohm R.A."/>
            <person name="Bhattacharya S.S."/>
            <person name="Shirouzu T."/>
            <person name="Yoshinaga Y."/>
            <person name="Martin F.M."/>
            <person name="Grigoriev I.V."/>
            <person name="Hibbett D.S."/>
        </authorList>
    </citation>
    <scope>NUCLEOTIDE SEQUENCE [LARGE SCALE GENOMIC DNA]</scope>
    <source>
        <strain evidence="1 2">HHB12029</strain>
    </source>
</reference>
<evidence type="ECO:0000313" key="1">
    <source>
        <dbReference type="EMBL" id="KZV80543.1"/>
    </source>
</evidence>
<sequence length="267" mass="29843">MDSYADEVAATLATIDSIQFSPGALHLADSVLRLFLYPTMELIAQRGPEIKVVRNWPKGFKERVRLQFRHAARTLPLDQLPAYVAGFIRDRFAQACFAPLRRGMKALLLRYALLERAESGVRIYPVNENFLEQGFALHTTIARSAGERLVSVTAQIPHDMPPRKPAGNEDDDTSWHLASVQRWSGWAATDLPRFLLGPLRFAPFTCCPPRDCCQPNCKIVYSPQDRPLAATLVVTCDIRAGDRIIVEWSDVHLLLSSSPLACCVSLD</sequence>
<protein>
    <recommendedName>
        <fullName evidence="3">SET domain-containing protein</fullName>
    </recommendedName>
</protein>
<gene>
    <name evidence="1" type="ORF">EXIGLDRAFT_780823</name>
</gene>
<keyword evidence="2" id="KW-1185">Reference proteome</keyword>
<proteinExistence type="predicted"/>
<organism evidence="1 2">
    <name type="scientific">Exidia glandulosa HHB12029</name>
    <dbReference type="NCBI Taxonomy" id="1314781"/>
    <lineage>
        <taxon>Eukaryota</taxon>
        <taxon>Fungi</taxon>
        <taxon>Dikarya</taxon>
        <taxon>Basidiomycota</taxon>
        <taxon>Agaricomycotina</taxon>
        <taxon>Agaricomycetes</taxon>
        <taxon>Auriculariales</taxon>
        <taxon>Exidiaceae</taxon>
        <taxon>Exidia</taxon>
    </lineage>
</organism>
<dbReference type="AlphaFoldDB" id="A0A165BFN0"/>
<dbReference type="EMBL" id="KV426471">
    <property type="protein sequence ID" value="KZV80543.1"/>
    <property type="molecule type" value="Genomic_DNA"/>
</dbReference>
<name>A0A165BFN0_EXIGL</name>
<dbReference type="Proteomes" id="UP000077266">
    <property type="component" value="Unassembled WGS sequence"/>
</dbReference>
<evidence type="ECO:0008006" key="3">
    <source>
        <dbReference type="Google" id="ProtNLM"/>
    </source>
</evidence>
<dbReference type="InParanoid" id="A0A165BFN0"/>
<accession>A0A165BFN0</accession>